<sequence>MPKNAHNVYHGFVGLANNPQSSPQMKAYAESQMAQTSNQFHGAHGSAHNPSTSAQGKAAAESKMQATQPDAWKNR</sequence>
<evidence type="ECO:0000313" key="2">
    <source>
        <dbReference type="EMBL" id="KPV71601.1"/>
    </source>
</evidence>
<dbReference type="RefSeq" id="XP_018267650.1">
    <property type="nucleotide sequence ID" value="XM_018418353.1"/>
</dbReference>
<dbReference type="Proteomes" id="UP000053890">
    <property type="component" value="Unassembled WGS sequence"/>
</dbReference>
<dbReference type="OrthoDB" id="10351578at2759"/>
<dbReference type="STRING" id="578459.A0A0P9IQ87"/>
<proteinExistence type="predicted"/>
<dbReference type="EMBL" id="KQ474092">
    <property type="protein sequence ID" value="KPV71601.1"/>
    <property type="molecule type" value="Genomic_DNA"/>
</dbReference>
<accession>A0A0P9IQ87</accession>
<keyword evidence="3" id="KW-1185">Reference proteome</keyword>
<evidence type="ECO:0000256" key="1">
    <source>
        <dbReference type="SAM" id="MobiDB-lite"/>
    </source>
</evidence>
<dbReference type="GeneID" id="28978800"/>
<gene>
    <name evidence="2" type="ORF">RHOBADRAFT_56452</name>
</gene>
<feature type="region of interest" description="Disordered" evidence="1">
    <location>
        <begin position="15"/>
        <end position="75"/>
    </location>
</feature>
<dbReference type="AlphaFoldDB" id="A0A0P9IQ87"/>
<protein>
    <submittedName>
        <fullName evidence="2">Uncharacterized protein</fullName>
    </submittedName>
</protein>
<organism evidence="2 3">
    <name type="scientific">Rhodotorula graminis (strain WP1)</name>
    <dbReference type="NCBI Taxonomy" id="578459"/>
    <lineage>
        <taxon>Eukaryota</taxon>
        <taxon>Fungi</taxon>
        <taxon>Dikarya</taxon>
        <taxon>Basidiomycota</taxon>
        <taxon>Pucciniomycotina</taxon>
        <taxon>Microbotryomycetes</taxon>
        <taxon>Sporidiobolales</taxon>
        <taxon>Sporidiobolaceae</taxon>
        <taxon>Rhodotorula</taxon>
    </lineage>
</organism>
<reference evidence="2 3" key="1">
    <citation type="journal article" date="2015" name="Front. Microbiol.">
        <title>Genome sequence of the plant growth promoting endophytic yeast Rhodotorula graminis WP1.</title>
        <authorList>
            <person name="Firrincieli A."/>
            <person name="Otillar R."/>
            <person name="Salamov A."/>
            <person name="Schmutz J."/>
            <person name="Khan Z."/>
            <person name="Redman R.S."/>
            <person name="Fleck N.D."/>
            <person name="Lindquist E."/>
            <person name="Grigoriev I.V."/>
            <person name="Doty S.L."/>
        </authorList>
    </citation>
    <scope>NUCLEOTIDE SEQUENCE [LARGE SCALE GENOMIC DNA]</scope>
    <source>
        <strain evidence="2 3">WP1</strain>
    </source>
</reference>
<name>A0A0P9IQ87_RHOGW</name>
<evidence type="ECO:0000313" key="3">
    <source>
        <dbReference type="Proteomes" id="UP000053890"/>
    </source>
</evidence>